<sequence length="58" mass="6841">METPEPQLRKLKLEALQRDIVLGVEQLHKGKYSEYDDESLPSLLQIIQQRGQRKLNHE</sequence>
<keyword evidence="2" id="KW-1185">Reference proteome</keyword>
<dbReference type="Proteomes" id="UP000667802">
    <property type="component" value="Unassembled WGS sequence"/>
</dbReference>
<reference evidence="2" key="1">
    <citation type="journal article" date="2021" name="Science">
        <title>Hunting the eagle killer: A cyanobacterial neurotoxin causes vacuolar myelinopathy.</title>
        <authorList>
            <person name="Breinlinger S."/>
            <person name="Phillips T.J."/>
            <person name="Haram B.N."/>
            <person name="Mares J."/>
            <person name="Martinez Yerena J.A."/>
            <person name="Hrouzek P."/>
            <person name="Sobotka R."/>
            <person name="Henderson W.M."/>
            <person name="Schmieder P."/>
            <person name="Williams S.M."/>
            <person name="Lauderdale J.D."/>
            <person name="Wilde H.D."/>
            <person name="Gerrin W."/>
            <person name="Kust A."/>
            <person name="Washington J.W."/>
            <person name="Wagner C."/>
            <person name="Geier B."/>
            <person name="Liebeke M."/>
            <person name="Enke H."/>
            <person name="Niedermeyer T.H.J."/>
            <person name="Wilde S.B."/>
        </authorList>
    </citation>
    <scope>NUCLEOTIDE SEQUENCE [LARGE SCALE GENOMIC DNA]</scope>
    <source>
        <strain evidence="2">Thurmond2011</strain>
    </source>
</reference>
<protein>
    <submittedName>
        <fullName evidence="1">Uncharacterized protein</fullName>
    </submittedName>
</protein>
<dbReference type="AlphaFoldDB" id="A0AAP5IBN6"/>
<proteinExistence type="predicted"/>
<gene>
    <name evidence="1" type="ORF">G7B40_029310</name>
</gene>
<name>A0AAP5IBN6_9CYAN</name>
<evidence type="ECO:0000313" key="2">
    <source>
        <dbReference type="Proteomes" id="UP000667802"/>
    </source>
</evidence>
<dbReference type="RefSeq" id="WP_208347907.1">
    <property type="nucleotide sequence ID" value="NZ_JAALHA020000019.1"/>
</dbReference>
<evidence type="ECO:0000313" key="1">
    <source>
        <dbReference type="EMBL" id="MDR9898627.1"/>
    </source>
</evidence>
<dbReference type="EMBL" id="JAALHA020000019">
    <property type="protein sequence ID" value="MDR9898627.1"/>
    <property type="molecule type" value="Genomic_DNA"/>
</dbReference>
<comment type="caution">
    <text evidence="1">The sequence shown here is derived from an EMBL/GenBank/DDBJ whole genome shotgun (WGS) entry which is preliminary data.</text>
</comment>
<accession>A0AAP5IBN6</accession>
<organism evidence="1 2">
    <name type="scientific">Aetokthonos hydrillicola Thurmond2011</name>
    <dbReference type="NCBI Taxonomy" id="2712845"/>
    <lineage>
        <taxon>Bacteria</taxon>
        <taxon>Bacillati</taxon>
        <taxon>Cyanobacteriota</taxon>
        <taxon>Cyanophyceae</taxon>
        <taxon>Nostocales</taxon>
        <taxon>Hapalosiphonaceae</taxon>
        <taxon>Aetokthonos</taxon>
    </lineage>
</organism>